<feature type="region of interest" description="Disordered" evidence="1">
    <location>
        <begin position="285"/>
        <end position="313"/>
    </location>
</feature>
<protein>
    <recommendedName>
        <fullName evidence="2">WH1 domain-containing protein</fullName>
    </recommendedName>
</protein>
<reference evidence="3" key="1">
    <citation type="submission" date="2019-08" db="EMBL/GenBank/DDBJ databases">
        <title>The improved chromosome-level genome for the pearl oyster Pinctada fucata martensii using PacBio sequencing and Hi-C.</title>
        <authorList>
            <person name="Zheng Z."/>
        </authorList>
    </citation>
    <scope>NUCLEOTIDE SEQUENCE</scope>
    <source>
        <strain evidence="3">ZZ-2019</strain>
        <tissue evidence="3">Adductor muscle</tissue>
    </source>
</reference>
<evidence type="ECO:0000256" key="1">
    <source>
        <dbReference type="SAM" id="MobiDB-lite"/>
    </source>
</evidence>
<evidence type="ECO:0000313" key="3">
    <source>
        <dbReference type="EMBL" id="KAK3097582.1"/>
    </source>
</evidence>
<evidence type="ECO:0000313" key="4">
    <source>
        <dbReference type="Proteomes" id="UP001186944"/>
    </source>
</evidence>
<evidence type="ECO:0000259" key="2">
    <source>
        <dbReference type="PROSITE" id="PS50229"/>
    </source>
</evidence>
<dbReference type="FunFam" id="2.30.29.30:FF:000362">
    <property type="entry name" value="Uncharacterized protein, isoform B"/>
    <property type="match status" value="1"/>
</dbReference>
<dbReference type="PANTHER" id="PTHR20338">
    <property type="entry name" value="NUCLEAR RESPIRATORY FACTOR 1"/>
    <property type="match status" value="1"/>
</dbReference>
<dbReference type="GO" id="GO:0006357">
    <property type="term" value="P:regulation of transcription by RNA polymerase II"/>
    <property type="evidence" value="ECO:0007669"/>
    <property type="project" value="InterPro"/>
</dbReference>
<dbReference type="InterPro" id="IPR011993">
    <property type="entry name" value="PH-like_dom_sf"/>
</dbReference>
<dbReference type="AlphaFoldDB" id="A0AA88YDY6"/>
<keyword evidence="4" id="KW-1185">Reference proteome</keyword>
<accession>A0AA88YDY6</accession>
<sequence>MSTSAMPAPYQQNSLTSDESQYCTTEDILNMKSKNYAKEGVQILNEKYDSLGKFGPKGSQDSEAKERLVISGPSEVSPKRQTPAVTVCNYTEGISEQDILQVDMFYRSHKTDVYVCKCLANLYFGKLMGDRDQWKFAMTGIPLIVLDTGEHHRQRKLFIVLAEKGTGFTLWKDHFDQLSSYKAPHPNFHTLTLSTDHTRLAGFSFDDSTSATEFYQTIEKLISNPDDELLTLSKSKKNKKKKEKSKSKYKAPKKTEISTPCCFVHVTKLERPALDLQADQSLISDSLNLPSPQGTSTGSEQDASEVSSLLGSKLTIDSETSSIISEERNSHS</sequence>
<feature type="domain" description="WH1" evidence="2">
    <location>
        <begin position="107"/>
        <end position="225"/>
    </location>
</feature>
<gene>
    <name evidence="3" type="ORF">FSP39_011123</name>
</gene>
<dbReference type="InterPro" id="IPR039142">
    <property type="entry name" value="NRF1/Ewg"/>
</dbReference>
<dbReference type="Gene3D" id="2.30.29.30">
    <property type="entry name" value="Pleckstrin-homology domain (PH domain)/Phosphotyrosine-binding domain (PTB)"/>
    <property type="match status" value="1"/>
</dbReference>
<comment type="caution">
    <text evidence="3">The sequence shown here is derived from an EMBL/GenBank/DDBJ whole genome shotgun (WGS) entry which is preliminary data.</text>
</comment>
<feature type="region of interest" description="Disordered" evidence="1">
    <location>
        <begin position="232"/>
        <end position="252"/>
    </location>
</feature>
<dbReference type="InterPro" id="IPR000697">
    <property type="entry name" value="WH1/EVH1_dom"/>
</dbReference>
<dbReference type="PROSITE" id="PS50229">
    <property type="entry name" value="WH1"/>
    <property type="match status" value="1"/>
</dbReference>
<name>A0AA88YDY6_PINIB</name>
<feature type="compositionally biased region" description="Polar residues" evidence="1">
    <location>
        <begin position="285"/>
        <end position="310"/>
    </location>
</feature>
<proteinExistence type="predicted"/>
<dbReference type="GO" id="GO:0003700">
    <property type="term" value="F:DNA-binding transcription factor activity"/>
    <property type="evidence" value="ECO:0007669"/>
    <property type="project" value="InterPro"/>
</dbReference>
<dbReference type="Proteomes" id="UP001186944">
    <property type="component" value="Unassembled WGS sequence"/>
</dbReference>
<dbReference type="EMBL" id="VSWD01000007">
    <property type="protein sequence ID" value="KAK3097582.1"/>
    <property type="molecule type" value="Genomic_DNA"/>
</dbReference>
<organism evidence="3 4">
    <name type="scientific">Pinctada imbricata</name>
    <name type="common">Atlantic pearl-oyster</name>
    <name type="synonym">Pinctada martensii</name>
    <dbReference type="NCBI Taxonomy" id="66713"/>
    <lineage>
        <taxon>Eukaryota</taxon>
        <taxon>Metazoa</taxon>
        <taxon>Spiralia</taxon>
        <taxon>Lophotrochozoa</taxon>
        <taxon>Mollusca</taxon>
        <taxon>Bivalvia</taxon>
        <taxon>Autobranchia</taxon>
        <taxon>Pteriomorphia</taxon>
        <taxon>Pterioida</taxon>
        <taxon>Pterioidea</taxon>
        <taxon>Pteriidae</taxon>
        <taxon>Pinctada</taxon>
    </lineage>
</organism>
<feature type="compositionally biased region" description="Basic residues" evidence="1">
    <location>
        <begin position="234"/>
        <end position="252"/>
    </location>
</feature>